<keyword evidence="4" id="KW-1140">T=1 icosahedral capsid protein</keyword>
<keyword evidence="10" id="KW-1161">Viral attachment to host cell</keyword>
<keyword evidence="9" id="KW-1162">Viral penetration into host cytoplasm</keyword>
<evidence type="ECO:0000256" key="8">
    <source>
        <dbReference type="ARBA" id="ARBA00022581"/>
    </source>
</evidence>
<protein>
    <submittedName>
        <fullName evidence="16">Capsid protein</fullName>
    </submittedName>
</protein>
<dbReference type="InterPro" id="IPR038652">
    <property type="entry name" value="Circovirus_capsid_sf"/>
</dbReference>
<keyword evidence="5" id="KW-1163">Viral penetration into host nucleus</keyword>
<evidence type="ECO:0000256" key="5">
    <source>
        <dbReference type="ARBA" id="ARBA00022524"/>
    </source>
</evidence>
<dbReference type="GO" id="GO:0042025">
    <property type="term" value="C:host cell nucleus"/>
    <property type="evidence" value="ECO:0007669"/>
    <property type="project" value="UniProtKB-SubCell"/>
</dbReference>
<evidence type="ECO:0000256" key="9">
    <source>
        <dbReference type="ARBA" id="ARBA00022595"/>
    </source>
</evidence>
<evidence type="ECO:0000256" key="3">
    <source>
        <dbReference type="ARBA" id="ARBA00010301"/>
    </source>
</evidence>
<comment type="similarity">
    <text evidence="3">Belongs to the circoviridae capsid protein family.</text>
</comment>
<evidence type="ECO:0000256" key="11">
    <source>
        <dbReference type="ARBA" id="ARBA00022844"/>
    </source>
</evidence>
<comment type="subunit">
    <text evidence="15">Homomultimer. Assembles in the nucleus, presumably in an immature form, then migrates to the cytoplasm once assembled as mature virion. Interacts with Rep; this interaction relocates Rep into the nucleus.</text>
</comment>
<evidence type="ECO:0000256" key="15">
    <source>
        <dbReference type="ARBA" id="ARBA00046863"/>
    </source>
</evidence>
<dbReference type="EMBL" id="HQ638050">
    <property type="protein sequence ID" value="ADY17985.1"/>
    <property type="molecule type" value="Genomic_DNA"/>
</dbReference>
<evidence type="ECO:0000256" key="13">
    <source>
        <dbReference type="ARBA" id="ARBA00023125"/>
    </source>
</evidence>
<dbReference type="GO" id="GO:0019069">
    <property type="term" value="P:viral capsid assembly"/>
    <property type="evidence" value="ECO:0007669"/>
    <property type="project" value="InterPro"/>
</dbReference>
<proteinExistence type="inferred from homology"/>
<keyword evidence="12" id="KW-1164">Virus endocytosis by host</keyword>
<dbReference type="Pfam" id="PF02443">
    <property type="entry name" value="Circo_capsid"/>
    <property type="match status" value="1"/>
</dbReference>
<evidence type="ECO:0000256" key="2">
    <source>
        <dbReference type="ARBA" id="ARBA00004328"/>
    </source>
</evidence>
<reference evidence="16" key="1">
    <citation type="journal article" date="2011" name="J. Gen. Virol.">
        <title>Dragonfly cyclovirus, a novel single-stranded DNA virus discovered in dragonflies (Odonata: Anisoptera).</title>
        <authorList>
            <person name="Rosario K."/>
            <person name="Marinov M."/>
            <person name="Stainton D."/>
            <person name="Kraberger S."/>
            <person name="Wiltshire E.J."/>
            <person name="Collings D.A."/>
            <person name="Walters M."/>
            <person name="Martin D.P."/>
            <person name="Breitbart M."/>
            <person name="Varsani A."/>
        </authorList>
    </citation>
    <scope>NUCLEOTIDE SEQUENCE</scope>
    <source>
        <strain evidence="16">DfCyV-A8_To-5NZ23-Tt-2010</strain>
    </source>
</reference>
<keyword evidence="14" id="KW-1160">Virus entry into host cell</keyword>
<organism evidence="16">
    <name type="scientific">Dragonfly associated cyclovirus 1</name>
    <dbReference type="NCBI Taxonomy" id="1234879"/>
    <lineage>
        <taxon>Viruses</taxon>
        <taxon>Monodnaviria</taxon>
        <taxon>Shotokuvirae</taxon>
        <taxon>Cressdnaviricota</taxon>
        <taxon>Arfiviricetes</taxon>
        <taxon>Cirlivirales</taxon>
        <taxon>Circoviridae</taxon>
        <taxon>Cyclovirus</taxon>
        <taxon>Cyclovirus kisikisi</taxon>
    </lineage>
</organism>
<dbReference type="GO" id="GO:0043657">
    <property type="term" value="C:host cell"/>
    <property type="evidence" value="ECO:0007669"/>
    <property type="project" value="GOC"/>
</dbReference>
<keyword evidence="6" id="KW-0167">Capsid protein</keyword>
<dbReference type="GO" id="GO:0075509">
    <property type="term" value="P:endocytosis involved in viral entry into host cell"/>
    <property type="evidence" value="ECO:0007669"/>
    <property type="project" value="UniProtKB-KW"/>
</dbReference>
<dbReference type="Gene3D" id="2.60.120.950">
    <property type="entry name" value="Circovirus capsid protein"/>
    <property type="match status" value="1"/>
</dbReference>
<sequence length="224" mass="26007">MVRYRRAVRRPVRRARRSRVRKLRFRRRRRYHRRITGNFSMKITKMESYSPEISKVIELPVTFTGKDFAEFQTIAPCFEAYRVHKISCTVYPQQNVATRDQTTIMPAYCMFPWHGPVPAAQGKFNNFLSVDKCKVFRGTQVGYQAYVPNTLSTVYDIDGASSTTRTSWRPRIEVTSDDAYKVVHYGGCVGLQGIGDGLPKGATAHYNLKYDIYLTFYNQKIFLK</sequence>
<dbReference type="GO" id="GO:0039615">
    <property type="term" value="C:T=1 icosahedral viral capsid"/>
    <property type="evidence" value="ECO:0007669"/>
    <property type="project" value="UniProtKB-KW"/>
</dbReference>
<dbReference type="GO" id="GO:0075732">
    <property type="term" value="P:viral penetration into host nucleus"/>
    <property type="evidence" value="ECO:0007669"/>
    <property type="project" value="UniProtKB-KW"/>
</dbReference>
<evidence type="ECO:0000256" key="10">
    <source>
        <dbReference type="ARBA" id="ARBA00022804"/>
    </source>
</evidence>
<evidence type="ECO:0000256" key="12">
    <source>
        <dbReference type="ARBA" id="ARBA00022890"/>
    </source>
</evidence>
<dbReference type="GO" id="GO:0003677">
    <property type="term" value="F:DNA binding"/>
    <property type="evidence" value="ECO:0007669"/>
    <property type="project" value="UniProtKB-KW"/>
</dbReference>
<dbReference type="GO" id="GO:0019062">
    <property type="term" value="P:virion attachment to host cell"/>
    <property type="evidence" value="ECO:0007669"/>
    <property type="project" value="UniProtKB-KW"/>
</dbReference>
<keyword evidence="8" id="KW-0945">Host-virus interaction</keyword>
<evidence type="ECO:0000313" key="16">
    <source>
        <dbReference type="EMBL" id="ADY17985.1"/>
    </source>
</evidence>
<keyword evidence="13" id="KW-0238">DNA-binding</keyword>
<evidence type="ECO:0000256" key="6">
    <source>
        <dbReference type="ARBA" id="ARBA00022561"/>
    </source>
</evidence>
<keyword evidence="7" id="KW-1048">Host nucleus</keyword>
<name>F1CZS4_9CIRC</name>
<accession>F1CZS4</accession>
<dbReference type="InterPro" id="IPR003383">
    <property type="entry name" value="Circovirus_capsid"/>
</dbReference>
<evidence type="ECO:0000256" key="4">
    <source>
        <dbReference type="ARBA" id="ARBA00022431"/>
    </source>
</evidence>
<keyword evidence="11" id="KW-0946">Virion</keyword>
<evidence type="ECO:0000256" key="7">
    <source>
        <dbReference type="ARBA" id="ARBA00022562"/>
    </source>
</evidence>
<evidence type="ECO:0000256" key="1">
    <source>
        <dbReference type="ARBA" id="ARBA00004147"/>
    </source>
</evidence>
<comment type="subcellular location">
    <subcellularLocation>
        <location evidence="1">Host nucleus</location>
    </subcellularLocation>
    <subcellularLocation>
        <location evidence="2">Virion</location>
    </subcellularLocation>
</comment>
<evidence type="ECO:0000256" key="14">
    <source>
        <dbReference type="ARBA" id="ARBA00023296"/>
    </source>
</evidence>